<protein>
    <submittedName>
        <fullName evidence="3">Glucose 1-dehydrogenase</fullName>
        <ecNumber evidence="3">1.1.1.47</ecNumber>
    </submittedName>
</protein>
<dbReference type="PRINTS" id="PR00081">
    <property type="entry name" value="GDHRDH"/>
</dbReference>
<dbReference type="EMBL" id="JACNEP010000006">
    <property type="protein sequence ID" value="MBC3766048.1"/>
    <property type="molecule type" value="Genomic_DNA"/>
</dbReference>
<dbReference type="Pfam" id="PF13561">
    <property type="entry name" value="adh_short_C2"/>
    <property type="match status" value="1"/>
</dbReference>
<dbReference type="FunFam" id="3.40.50.720:FF:000084">
    <property type="entry name" value="Short-chain dehydrogenase reductase"/>
    <property type="match status" value="1"/>
</dbReference>
<accession>A0A8J6IV38</accession>
<sequence length="252" mass="26862">MSSISRPIALITGASRGIGAQTAIKFARHGYLVVINYHRNQQAAEQVKQQIEAEGDHAITYQADVSQPQQVAQLFAAIDELNGDLRVLVNNVGILKQQSRLVDMDLARFNQVMHTNVNSCFLCSVAAVKRMSSQQGGQGGVIVNVSSMAACTGSPNEYVDYAASKGAMDSLTRGLALEVANEGIRVNAVRPGLIYTDIHASGGEDGRVDRLSSRIPMQRGGKAEEVANAIYFLACDEASFVTGSFVDVSGGL</sequence>
<keyword evidence="4" id="KW-1185">Reference proteome</keyword>
<name>A0A8J6IV38_9ALTE</name>
<reference evidence="3" key="2">
    <citation type="submission" date="2020-08" db="EMBL/GenBank/DDBJ databases">
        <authorList>
            <person name="Lai Q."/>
        </authorList>
    </citation>
    <scope>NUCLEOTIDE SEQUENCE</scope>
    <source>
        <strain evidence="3">S27-2</strain>
    </source>
</reference>
<proteinExistence type="inferred from homology"/>
<dbReference type="Proteomes" id="UP000601768">
    <property type="component" value="Unassembled WGS sequence"/>
</dbReference>
<dbReference type="RefSeq" id="WP_186506523.1">
    <property type="nucleotide sequence ID" value="NZ_JACNEP010000006.1"/>
</dbReference>
<reference evidence="3" key="1">
    <citation type="journal article" date="2018" name="Int. J. Syst. Evol. Microbiol.">
        <title>Neptunicella marina gen. nov., sp. nov., isolated from surface seawater.</title>
        <authorList>
            <person name="Liu X."/>
            <person name="Lai Q."/>
            <person name="Du Y."/>
            <person name="Zhang X."/>
            <person name="Liu Z."/>
            <person name="Sun F."/>
            <person name="Shao Z."/>
        </authorList>
    </citation>
    <scope>NUCLEOTIDE SEQUENCE</scope>
    <source>
        <strain evidence="3">S27-2</strain>
    </source>
</reference>
<comment type="similarity">
    <text evidence="1">Belongs to the short-chain dehydrogenases/reductases (SDR) family.</text>
</comment>
<dbReference type="PRINTS" id="PR00080">
    <property type="entry name" value="SDRFAMILY"/>
</dbReference>
<dbReference type="InterPro" id="IPR002347">
    <property type="entry name" value="SDR_fam"/>
</dbReference>
<dbReference type="NCBIfam" id="NF005559">
    <property type="entry name" value="PRK07231.1"/>
    <property type="match status" value="1"/>
</dbReference>
<gene>
    <name evidence="3" type="ORF">H8B19_09165</name>
</gene>
<dbReference type="PANTHER" id="PTHR43639">
    <property type="entry name" value="OXIDOREDUCTASE, SHORT-CHAIN DEHYDROGENASE/REDUCTASE FAMILY (AFU_ORTHOLOGUE AFUA_5G02870)"/>
    <property type="match status" value="1"/>
</dbReference>
<evidence type="ECO:0000256" key="1">
    <source>
        <dbReference type="ARBA" id="ARBA00006484"/>
    </source>
</evidence>
<dbReference type="PANTHER" id="PTHR43639:SF1">
    <property type="entry name" value="SHORT-CHAIN DEHYDROGENASE_REDUCTASE FAMILY PROTEIN"/>
    <property type="match status" value="1"/>
</dbReference>
<organism evidence="3 4">
    <name type="scientific">Neptunicella marina</name>
    <dbReference type="NCBI Taxonomy" id="2125989"/>
    <lineage>
        <taxon>Bacteria</taxon>
        <taxon>Pseudomonadati</taxon>
        <taxon>Pseudomonadota</taxon>
        <taxon>Gammaproteobacteria</taxon>
        <taxon>Alteromonadales</taxon>
        <taxon>Alteromonadaceae</taxon>
        <taxon>Neptunicella</taxon>
    </lineage>
</organism>
<dbReference type="InterPro" id="IPR036291">
    <property type="entry name" value="NAD(P)-bd_dom_sf"/>
</dbReference>
<keyword evidence="2 3" id="KW-0560">Oxidoreductase</keyword>
<dbReference type="AlphaFoldDB" id="A0A8J6IV38"/>
<dbReference type="GO" id="GO:0047936">
    <property type="term" value="F:glucose 1-dehydrogenase [NAD(P)+] activity"/>
    <property type="evidence" value="ECO:0007669"/>
    <property type="project" value="UniProtKB-EC"/>
</dbReference>
<evidence type="ECO:0000313" key="4">
    <source>
        <dbReference type="Proteomes" id="UP000601768"/>
    </source>
</evidence>
<evidence type="ECO:0000313" key="3">
    <source>
        <dbReference type="EMBL" id="MBC3766048.1"/>
    </source>
</evidence>
<dbReference type="CDD" id="cd05233">
    <property type="entry name" value="SDR_c"/>
    <property type="match status" value="1"/>
</dbReference>
<dbReference type="SUPFAM" id="SSF51735">
    <property type="entry name" value="NAD(P)-binding Rossmann-fold domains"/>
    <property type="match status" value="1"/>
</dbReference>
<evidence type="ECO:0000256" key="2">
    <source>
        <dbReference type="ARBA" id="ARBA00023002"/>
    </source>
</evidence>
<dbReference type="Gene3D" id="3.40.50.720">
    <property type="entry name" value="NAD(P)-binding Rossmann-like Domain"/>
    <property type="match status" value="1"/>
</dbReference>
<dbReference type="EC" id="1.1.1.47" evidence="3"/>
<comment type="caution">
    <text evidence="3">The sequence shown here is derived from an EMBL/GenBank/DDBJ whole genome shotgun (WGS) entry which is preliminary data.</text>
</comment>